<reference evidence="1 2" key="1">
    <citation type="submission" date="2016-11" db="EMBL/GenBank/DDBJ databases">
        <title>Draft Genome Sequences of Nine Cyanobacterial Strains from Diverse Habitats.</title>
        <authorList>
            <person name="Zhu T."/>
            <person name="Hou S."/>
            <person name="Lu X."/>
            <person name="Hess W.R."/>
        </authorList>
    </citation>
    <scope>NUCLEOTIDE SEQUENCE [LARGE SCALE GENOMIC DNA]</scope>
    <source>
        <strain evidence="1 2">NIES-592</strain>
    </source>
</reference>
<comment type="caution">
    <text evidence="1">The sequence shown here is derived from an EMBL/GenBank/DDBJ whole genome shotgun (WGS) entry which is preliminary data.</text>
</comment>
<accession>A0A1U7GSN1</accession>
<organism evidence="1 2">
    <name type="scientific">Fischerella major NIES-592</name>
    <dbReference type="NCBI Taxonomy" id="210994"/>
    <lineage>
        <taxon>Bacteria</taxon>
        <taxon>Bacillati</taxon>
        <taxon>Cyanobacteriota</taxon>
        <taxon>Cyanophyceae</taxon>
        <taxon>Nostocales</taxon>
        <taxon>Hapalosiphonaceae</taxon>
        <taxon>Fischerella</taxon>
    </lineage>
</organism>
<proteinExistence type="predicted"/>
<evidence type="ECO:0000313" key="1">
    <source>
        <dbReference type="EMBL" id="OKH10821.1"/>
    </source>
</evidence>
<dbReference type="AlphaFoldDB" id="A0A1U7GSN1"/>
<evidence type="ECO:0000313" key="2">
    <source>
        <dbReference type="Proteomes" id="UP000186391"/>
    </source>
</evidence>
<sequence length="73" mass="8869">MMIYCHNCEVKLVREKPEFRSKQDGWINEHWFPGENWKCIQCPSCNYFLQSHEKSWEDLEKEAILSGRAYNQE</sequence>
<name>A0A1U7GSN1_9CYAN</name>
<gene>
    <name evidence="1" type="ORF">NIES592_23885</name>
</gene>
<protein>
    <submittedName>
        <fullName evidence="1">Uncharacterized protein</fullName>
    </submittedName>
</protein>
<dbReference type="EMBL" id="MRCA01000030">
    <property type="protein sequence ID" value="OKH10821.1"/>
    <property type="molecule type" value="Genomic_DNA"/>
</dbReference>
<keyword evidence="2" id="KW-1185">Reference proteome</keyword>
<dbReference type="Proteomes" id="UP000186391">
    <property type="component" value="Unassembled WGS sequence"/>
</dbReference>